<dbReference type="AlphaFoldDB" id="A0A844FU06"/>
<dbReference type="InterPro" id="IPR006626">
    <property type="entry name" value="PbH1"/>
</dbReference>
<keyword evidence="2" id="KW-1133">Transmembrane helix</keyword>
<dbReference type="InterPro" id="IPR013783">
    <property type="entry name" value="Ig-like_fold"/>
</dbReference>
<dbReference type="Gene3D" id="2.60.40.3050">
    <property type="match status" value="1"/>
</dbReference>
<evidence type="ECO:0000256" key="2">
    <source>
        <dbReference type="SAM" id="Phobius"/>
    </source>
</evidence>
<keyword evidence="5" id="KW-1185">Reference proteome</keyword>
<feature type="compositionally biased region" description="Low complexity" evidence="1">
    <location>
        <begin position="300"/>
        <end position="312"/>
    </location>
</feature>
<feature type="domain" description="SpaA-like prealbumin fold" evidence="3">
    <location>
        <begin position="1026"/>
        <end position="1115"/>
    </location>
</feature>
<dbReference type="Pfam" id="PF17802">
    <property type="entry name" value="SpaA"/>
    <property type="match status" value="1"/>
</dbReference>
<keyword evidence="2" id="KW-0472">Membrane</keyword>
<dbReference type="Gene3D" id="2.60.40.10">
    <property type="entry name" value="Immunoglobulins"/>
    <property type="match status" value="1"/>
</dbReference>
<accession>A0A844FU06</accession>
<protein>
    <recommendedName>
        <fullName evidence="3">SpaA-like prealbumin fold domain-containing protein</fullName>
    </recommendedName>
</protein>
<evidence type="ECO:0000313" key="5">
    <source>
        <dbReference type="Proteomes" id="UP000442619"/>
    </source>
</evidence>
<evidence type="ECO:0000259" key="3">
    <source>
        <dbReference type="Pfam" id="PF17802"/>
    </source>
</evidence>
<keyword evidence="2" id="KW-0812">Transmembrane</keyword>
<dbReference type="SMART" id="SM00710">
    <property type="entry name" value="PbH1"/>
    <property type="match status" value="6"/>
</dbReference>
<dbReference type="InterPro" id="IPR038174">
    <property type="entry name" value="Strep_pil_link_sf"/>
</dbReference>
<dbReference type="Proteomes" id="UP000442619">
    <property type="component" value="Unassembled WGS sequence"/>
</dbReference>
<organism evidence="4 5">
    <name type="scientific">Sharpea porci</name>
    <dbReference type="NCBI Taxonomy" id="2652286"/>
    <lineage>
        <taxon>Bacteria</taxon>
        <taxon>Bacillati</taxon>
        <taxon>Bacillota</taxon>
        <taxon>Erysipelotrichia</taxon>
        <taxon>Erysipelotrichales</taxon>
        <taxon>Coprobacillaceae</taxon>
        <taxon>Sharpea</taxon>
    </lineage>
</organism>
<dbReference type="InterPro" id="IPR041033">
    <property type="entry name" value="SpaA_PFL_dom_1"/>
</dbReference>
<proteinExistence type="predicted"/>
<evidence type="ECO:0000313" key="4">
    <source>
        <dbReference type="EMBL" id="MST89531.1"/>
    </source>
</evidence>
<comment type="caution">
    <text evidence="4">The sequence shown here is derived from an EMBL/GenBank/DDBJ whole genome shotgun (WGS) entry which is preliminary data.</text>
</comment>
<reference evidence="4 5" key="1">
    <citation type="submission" date="2019-08" db="EMBL/GenBank/DDBJ databases">
        <title>In-depth cultivation of the pig gut microbiome towards novel bacterial diversity and tailored functional studies.</title>
        <authorList>
            <person name="Wylensek D."/>
            <person name="Hitch T.C.A."/>
            <person name="Clavel T."/>
        </authorList>
    </citation>
    <scope>NUCLEOTIDE SEQUENCE [LARGE SCALE GENOMIC DNA]</scope>
    <source>
        <strain evidence="4 5">CA-Schmier-601-WT-3</strain>
    </source>
</reference>
<dbReference type="EMBL" id="VUNM01000018">
    <property type="protein sequence ID" value="MST89531.1"/>
    <property type="molecule type" value="Genomic_DNA"/>
</dbReference>
<sequence length="1215" mass="130548">MKKQVGKITLCLLTIIMVFLSFTLSTKATDYDLSQYISQVALEYEKDGSYIAYDQSALADQTKLRFNITAALPKSSLVVNNSIRLTMPDHLALEDTVAPVSAIYSYAGESHDYSHDGPIGSYTVKDHQMTVTINNPQDDTLYVYLQINTTINQLTFTNNEVTLAFSAPSTTITIKKAAETAEAQTTPKTVKRAPLKANSNTDVPKEISGNNEISGNINNEVIKGLSGSYKLVGKTTVDKNILADKTAVDKDIGKPINIDNDVTIDLNGNKLQLYDQTYFYIKSGKRLTIIDSQADKYKPTTNADNPTATNAAGVGNPSSLTTEKDSQDDRNIPSALDYYVTEPNVNSTKTTDTTDTTKEYTVDFTKAGRIFSETTKNGGEDSTFMIEKGGTLDFKSGVAYNNTGPHVVATHGSNGSGTGTLNLSGGYLIGNHKGNVIWNNAGNVLNISGGVITNGCAENGGGIYNNGTNNGATGGGTINMTGGIITGNEACNDGKDSKDNRFSGGGIYMKSGILNISGDAYITNNKKSFGSSTFDHFSVHGGGGVAADNDSQVNMSGGYVTGNYSNEAGGGLYIGYFTQDGLANLTLTGGIIASNVAQTGEGGGIRIGGSGRGGISAVKSSNTIYITNNKTYTGLNEGTNGTGDWGGGGIFVQENGQLNIRNAIITENHADGFGGGVSACPTGNTSINTDQGAAIYGNEAKGEHYSRGSGAGSEKKNEDYVAHEFYINKNRTDYQDYFLAHAANVGSYTITNGMLGGGSENYQGSFDGNESKEESPEAGGAKFIGLTARPSRDHIDNALAKASTYISGNHSHNHGGGIMTNGMLTLGESNEIYPSFYVEAYKAFKLKSALNNTDTNLHNTGTNLPMDNNQFKFAIYKHTGDSTTPPQWNGSKFTAGSGTNTLVTEVGNETASQDQLGRIYAAIPSFIYDNAGDYTFYLVEKDAEDTSITYDHTIYKIQFTVYASGTKLVNKVETTTYSIKDVKVKHIFNGKENDVSDYTLNNTNSNLTLFNNKKEAFTNTEQSYGLQITKKDAENSHVLAGAEFKLYQFDDNYEDTSINSIDISEVATLTTNNDGKLTFTSLRGGQLYYLKETKAPDQYKTSGPWVIKVNKAGVNKAGTAKFYDADCTENENTTTLTRNDSHTFVKEGNGKEKELEKNDKNDNVFITEITNTSIKYKLPDTGGSGIEQFYQAAFVLIALGLLVILVRYIKRRVVE</sequence>
<gene>
    <name evidence="4" type="ORF">FYJ79_08095</name>
</gene>
<dbReference type="RefSeq" id="WP_154516654.1">
    <property type="nucleotide sequence ID" value="NZ_VUNM01000018.1"/>
</dbReference>
<feature type="transmembrane region" description="Helical" evidence="2">
    <location>
        <begin position="1189"/>
        <end position="1209"/>
    </location>
</feature>
<feature type="region of interest" description="Disordered" evidence="1">
    <location>
        <begin position="300"/>
        <end position="330"/>
    </location>
</feature>
<evidence type="ECO:0000256" key="1">
    <source>
        <dbReference type="SAM" id="MobiDB-lite"/>
    </source>
</evidence>
<name>A0A844FU06_9FIRM</name>